<feature type="non-terminal residue" evidence="1">
    <location>
        <position position="1"/>
    </location>
</feature>
<gene>
    <name evidence="1" type="ORF">S06H3_65860</name>
</gene>
<dbReference type="PROSITE" id="PS51197">
    <property type="entry name" value="HTH_RRF2_2"/>
    <property type="match status" value="1"/>
</dbReference>
<dbReference type="InterPro" id="IPR000944">
    <property type="entry name" value="Tscrpt_reg_Rrf2"/>
</dbReference>
<evidence type="ECO:0000313" key="1">
    <source>
        <dbReference type="EMBL" id="GAI61333.1"/>
    </source>
</evidence>
<proteinExistence type="predicted"/>
<name>X1PZG3_9ZZZZ</name>
<organism evidence="1">
    <name type="scientific">marine sediment metagenome</name>
    <dbReference type="NCBI Taxonomy" id="412755"/>
    <lineage>
        <taxon>unclassified sequences</taxon>
        <taxon>metagenomes</taxon>
        <taxon>ecological metagenomes</taxon>
    </lineage>
</organism>
<comment type="caution">
    <text evidence="1">The sequence shown here is derived from an EMBL/GenBank/DDBJ whole genome shotgun (WGS) entry which is preliminary data.</text>
</comment>
<dbReference type="EMBL" id="BARV01044556">
    <property type="protein sequence ID" value="GAI61333.1"/>
    <property type="molecule type" value="Genomic_DNA"/>
</dbReference>
<dbReference type="AlphaFoldDB" id="X1PZG3"/>
<accession>X1PZG3</accession>
<dbReference type="InterPro" id="IPR036388">
    <property type="entry name" value="WH-like_DNA-bd_sf"/>
</dbReference>
<dbReference type="Gene3D" id="1.10.10.10">
    <property type="entry name" value="Winged helix-like DNA-binding domain superfamily/Winged helix DNA-binding domain"/>
    <property type="match status" value="1"/>
</dbReference>
<sequence length="62" mass="6708">LLDVIEAVDGPIKMDRCLLAPDECSRESFCPVYKMGHEVLLLGVAKLSSVTFAGLLNGDQTK</sequence>
<protein>
    <submittedName>
        <fullName evidence="1">Uncharacterized protein</fullName>
    </submittedName>
</protein>
<reference evidence="1" key="1">
    <citation type="journal article" date="2014" name="Front. Microbiol.">
        <title>High frequency of phylogenetically diverse reductive dehalogenase-homologous genes in deep subseafloor sedimentary metagenomes.</title>
        <authorList>
            <person name="Kawai M."/>
            <person name="Futagami T."/>
            <person name="Toyoda A."/>
            <person name="Takaki Y."/>
            <person name="Nishi S."/>
            <person name="Hori S."/>
            <person name="Arai W."/>
            <person name="Tsubouchi T."/>
            <person name="Morono Y."/>
            <person name="Uchiyama I."/>
            <person name="Ito T."/>
            <person name="Fujiyama A."/>
            <person name="Inagaki F."/>
            <person name="Takami H."/>
        </authorList>
    </citation>
    <scope>NUCLEOTIDE SEQUENCE</scope>
    <source>
        <strain evidence="1">Expedition CK06-06</strain>
    </source>
</reference>